<dbReference type="AlphaFoldDB" id="A0A934IB31"/>
<dbReference type="Gene3D" id="3.10.450.50">
    <property type="match status" value="1"/>
</dbReference>
<dbReference type="InterPro" id="IPR027843">
    <property type="entry name" value="DUF4440"/>
</dbReference>
<dbReference type="EMBL" id="JAEKPD010000014">
    <property type="protein sequence ID" value="MBJ3763823.1"/>
    <property type="molecule type" value="Genomic_DNA"/>
</dbReference>
<dbReference type="RefSeq" id="WP_198916995.1">
    <property type="nucleotide sequence ID" value="NZ_JAEKPD010000014.1"/>
</dbReference>
<dbReference type="CDD" id="cd00531">
    <property type="entry name" value="NTF2_like"/>
    <property type="match status" value="1"/>
</dbReference>
<organism evidence="2 3">
    <name type="scientific">Palleronia pontilimi</name>
    <dbReference type="NCBI Taxonomy" id="1964209"/>
    <lineage>
        <taxon>Bacteria</taxon>
        <taxon>Pseudomonadati</taxon>
        <taxon>Pseudomonadota</taxon>
        <taxon>Alphaproteobacteria</taxon>
        <taxon>Rhodobacterales</taxon>
        <taxon>Roseobacteraceae</taxon>
        <taxon>Palleronia</taxon>
    </lineage>
</organism>
<keyword evidence="3" id="KW-1185">Reference proteome</keyword>
<dbReference type="Proteomes" id="UP000642488">
    <property type="component" value="Unassembled WGS sequence"/>
</dbReference>
<reference evidence="2" key="1">
    <citation type="submission" date="2020-12" db="EMBL/GenBank/DDBJ databases">
        <title>Bacterial taxonomy.</title>
        <authorList>
            <person name="Pan X."/>
        </authorList>
    </citation>
    <scope>NUCLEOTIDE SEQUENCE</scope>
    <source>
        <strain evidence="2">KCTC 52957</strain>
    </source>
</reference>
<accession>A0A934IB31</accession>
<proteinExistence type="predicted"/>
<dbReference type="InterPro" id="IPR032710">
    <property type="entry name" value="NTF2-like_dom_sf"/>
</dbReference>
<evidence type="ECO:0000259" key="1">
    <source>
        <dbReference type="Pfam" id="PF14534"/>
    </source>
</evidence>
<dbReference type="InterPro" id="IPR011944">
    <property type="entry name" value="Steroid_delta5-4_isomerase"/>
</dbReference>
<protein>
    <submittedName>
        <fullName evidence="2">SgcJ/EcaC family oxidoreductase</fullName>
    </submittedName>
</protein>
<gene>
    <name evidence="2" type="ORF">ILP92_13780</name>
</gene>
<evidence type="ECO:0000313" key="2">
    <source>
        <dbReference type="EMBL" id="MBJ3763823.1"/>
    </source>
</evidence>
<sequence>MLLAAAALVTAGNAVTAQSVEDQLREAEDKWQELFNAGDAAGLADLYTEDAMRLPPDGSRTVGRDAIEAALQGDFDAGLENIQLDATEIGHDGNLGYVVGDNTIDFPKGDAMGTGSGNYVLIYRKEDDGTWRILVETWNDAP</sequence>
<feature type="domain" description="DUF4440" evidence="1">
    <location>
        <begin position="24"/>
        <end position="133"/>
    </location>
</feature>
<dbReference type="Pfam" id="PF14534">
    <property type="entry name" value="DUF4440"/>
    <property type="match status" value="1"/>
</dbReference>
<dbReference type="SUPFAM" id="SSF54427">
    <property type="entry name" value="NTF2-like"/>
    <property type="match status" value="1"/>
</dbReference>
<evidence type="ECO:0000313" key="3">
    <source>
        <dbReference type="Proteomes" id="UP000642488"/>
    </source>
</evidence>
<dbReference type="NCBIfam" id="TIGR02246">
    <property type="entry name" value="SgcJ/EcaC family oxidoreductase"/>
    <property type="match status" value="1"/>
</dbReference>
<comment type="caution">
    <text evidence="2">The sequence shown here is derived from an EMBL/GenBank/DDBJ whole genome shotgun (WGS) entry which is preliminary data.</text>
</comment>
<name>A0A934IB31_9RHOB</name>